<dbReference type="Proteomes" id="UP000694920">
    <property type="component" value="Unplaced"/>
</dbReference>
<dbReference type="PANTHER" id="PTHR11461:SF342">
    <property type="entry name" value="SERINE PROTEASE INHIBITOR 28DC"/>
    <property type="match status" value="1"/>
</dbReference>
<keyword evidence="1" id="KW-0646">Protease inhibitor</keyword>
<evidence type="ECO:0000256" key="1">
    <source>
        <dbReference type="ARBA" id="ARBA00022690"/>
    </source>
</evidence>
<dbReference type="InterPro" id="IPR023795">
    <property type="entry name" value="Serpin_CS"/>
</dbReference>
<dbReference type="GO" id="GO:0045861">
    <property type="term" value="P:negative regulation of proteolysis"/>
    <property type="evidence" value="ECO:0007669"/>
    <property type="project" value="UniProtKB-ARBA"/>
</dbReference>
<dbReference type="Pfam" id="PF00079">
    <property type="entry name" value="Serpin"/>
    <property type="match status" value="2"/>
</dbReference>
<keyword evidence="2" id="KW-0722">Serine protease inhibitor</keyword>
<keyword evidence="7" id="KW-1185">Reference proteome</keyword>
<evidence type="ECO:0000313" key="8">
    <source>
        <dbReference type="RefSeq" id="XP_024936251.1"/>
    </source>
</evidence>
<protein>
    <submittedName>
        <fullName evidence="8">Leukocyte elastase inhibitor isoform X1</fullName>
    </submittedName>
</protein>
<sequence>MFAVSFVLYKEMKLLVLLNVLVSWCSSQLIYPDQLEMMRTSSASSLSHSSAAAQPKQAQAPVPEQSAFLQNAFPVASAAAAAPLPAAQSAIPLQQPWDTHVNDIISRGIMKFTLDMDHVISNTNENVIFSPLSLAGALTLVLLGSSGRTFDEVSRILGLEAGVDISRHSEVVHQMFGALLSKVDVTPNSYGPQTAFASGIFVQDGYPIRPEFRAISQRVYKSEVINLDFRNQGGEAEQAINSWVNQRTRGKIMNILNDVPRPETNVIIASALYFNGEWNQYFIDGATRRKSFTVSPGKTIEVDMMYNAGEFPFYEDKQLQGKIVSLPYKGGDVTMYVVLPNSKEQGALRNLKSRLNRNVLESWIDSMRNQTCIIGLPRMKLSSTLSLSKALQSLGLTSLFDPEVADLSILSPGLGINSGSSILQAQPQRPVIPQQNLNSQSPSQDTFIFPRFGENSENGTRLPGAPTATSTKKDFFRYEDKVGRYRVEQWATGFTIKRIRRAIREKQRNERLREQEQGEEEKKKVDNVKAKDKRDAPLRDNVEISRKRAANLDKRFAGRTKRRTANLGQDNHHFEGQENTWQRHVRQVRPIDGDFLKYLEDQNVPSFGLDALRMSASLRNPGLYAEDVLHKVEIEVTEKGTEAAGATSIILTKDGSQKRLVADHPFLFFIRHEPTKLLLFWGTVNTPTPNFPRS</sequence>
<comment type="similarity">
    <text evidence="3">Belongs to the serpin family.</text>
</comment>
<dbReference type="AlphaFoldDB" id="A0AAJ7R8I5"/>
<organism evidence="7 8">
    <name type="scientific">Cephus cinctus</name>
    <name type="common">Wheat stem sawfly</name>
    <dbReference type="NCBI Taxonomy" id="211228"/>
    <lineage>
        <taxon>Eukaryota</taxon>
        <taxon>Metazoa</taxon>
        <taxon>Ecdysozoa</taxon>
        <taxon>Arthropoda</taxon>
        <taxon>Hexapoda</taxon>
        <taxon>Insecta</taxon>
        <taxon>Pterygota</taxon>
        <taxon>Neoptera</taxon>
        <taxon>Endopterygota</taxon>
        <taxon>Hymenoptera</taxon>
        <taxon>Cephoidea</taxon>
        <taxon>Cephidae</taxon>
        <taxon>Cephus</taxon>
    </lineage>
</organism>
<dbReference type="InterPro" id="IPR023796">
    <property type="entry name" value="Serpin_dom"/>
</dbReference>
<dbReference type="GeneID" id="107263140"/>
<dbReference type="Gene3D" id="3.30.497.10">
    <property type="entry name" value="Antithrombin, subunit I, domain 2"/>
    <property type="match status" value="2"/>
</dbReference>
<dbReference type="InterPro" id="IPR042185">
    <property type="entry name" value="Serpin_sf_2"/>
</dbReference>
<dbReference type="GO" id="GO:0004867">
    <property type="term" value="F:serine-type endopeptidase inhibitor activity"/>
    <property type="evidence" value="ECO:0007669"/>
    <property type="project" value="UniProtKB-KW"/>
</dbReference>
<evidence type="ECO:0000256" key="3">
    <source>
        <dbReference type="RuleBase" id="RU000411"/>
    </source>
</evidence>
<dbReference type="SMART" id="SM00093">
    <property type="entry name" value="SERPIN"/>
    <property type="match status" value="1"/>
</dbReference>
<dbReference type="Gene3D" id="2.30.39.10">
    <property type="entry name" value="Alpha-1-antitrypsin, domain 1"/>
    <property type="match status" value="2"/>
</dbReference>
<dbReference type="InterPro" id="IPR000215">
    <property type="entry name" value="Serpin_fam"/>
</dbReference>
<accession>A0AAJ7R8I5</accession>
<dbReference type="FunFam" id="2.30.39.10:FF:000035">
    <property type="entry name" value="Serine protease inhibitor (serpin) 16"/>
    <property type="match status" value="1"/>
</dbReference>
<dbReference type="InterPro" id="IPR042178">
    <property type="entry name" value="Serpin_sf_1"/>
</dbReference>
<keyword evidence="5" id="KW-0732">Signal</keyword>
<evidence type="ECO:0000313" key="7">
    <source>
        <dbReference type="Proteomes" id="UP000694920"/>
    </source>
</evidence>
<feature type="chain" id="PRO_5042567392" evidence="5">
    <location>
        <begin position="28"/>
        <end position="694"/>
    </location>
</feature>
<dbReference type="RefSeq" id="XP_024936251.1">
    <property type="nucleotide sequence ID" value="XM_025080483.1"/>
</dbReference>
<evidence type="ECO:0000256" key="4">
    <source>
        <dbReference type="SAM" id="MobiDB-lite"/>
    </source>
</evidence>
<name>A0AAJ7R8I5_CEPCN</name>
<evidence type="ECO:0000256" key="5">
    <source>
        <dbReference type="SAM" id="SignalP"/>
    </source>
</evidence>
<dbReference type="GO" id="GO:0005615">
    <property type="term" value="C:extracellular space"/>
    <property type="evidence" value="ECO:0007669"/>
    <property type="project" value="InterPro"/>
</dbReference>
<evidence type="ECO:0000256" key="2">
    <source>
        <dbReference type="ARBA" id="ARBA00022900"/>
    </source>
</evidence>
<feature type="domain" description="Serpin" evidence="6">
    <location>
        <begin position="112"/>
        <end position="687"/>
    </location>
</feature>
<dbReference type="PANTHER" id="PTHR11461">
    <property type="entry name" value="SERINE PROTEASE INHIBITOR, SERPIN"/>
    <property type="match status" value="1"/>
</dbReference>
<evidence type="ECO:0000259" key="6">
    <source>
        <dbReference type="SMART" id="SM00093"/>
    </source>
</evidence>
<reference evidence="8" key="1">
    <citation type="submission" date="2025-08" db="UniProtKB">
        <authorList>
            <consortium name="RefSeq"/>
        </authorList>
    </citation>
    <scope>IDENTIFICATION</scope>
</reference>
<dbReference type="PROSITE" id="PS00284">
    <property type="entry name" value="SERPIN"/>
    <property type="match status" value="1"/>
</dbReference>
<dbReference type="SUPFAM" id="SSF56574">
    <property type="entry name" value="Serpins"/>
    <property type="match status" value="2"/>
</dbReference>
<dbReference type="InterPro" id="IPR036186">
    <property type="entry name" value="Serpin_sf"/>
</dbReference>
<feature type="signal peptide" evidence="5">
    <location>
        <begin position="1"/>
        <end position="27"/>
    </location>
</feature>
<proteinExistence type="inferred from homology"/>
<gene>
    <name evidence="8" type="primary">LOC107263140</name>
</gene>
<feature type="region of interest" description="Disordered" evidence="4">
    <location>
        <begin position="507"/>
        <end position="537"/>
    </location>
</feature>